<evidence type="ECO:0000256" key="1">
    <source>
        <dbReference type="SAM" id="MobiDB-lite"/>
    </source>
</evidence>
<sequence>MQVCSLPEAVHVHCLVDSLDSSSRLAKNLCKNRVYTLVDFYTRAKQYLDIEQMEIANAVEPKKRRPTSPDEKDGTNKRKADSRKHGRYNRPQAEKPDNKAKYNYYTPLNVSWSQLWKEVAQTEMQKVGKPKSLRNRPITDHSKYCDFHNGPGHTIDECYELRDAIERFIREGKLQQYVIRTQGRKNGKRNSDRQSRSLPRTLGRNTKGESLIPRTNSQKPSSIAMLLAEGSAEAEIPSVSGRNT</sequence>
<name>A0AAE1MQ13_9FABA</name>
<protein>
    <submittedName>
        <fullName evidence="2">Uncharacterized protein</fullName>
    </submittedName>
</protein>
<gene>
    <name evidence="2" type="ORF">QN277_019101</name>
</gene>
<comment type="caution">
    <text evidence="2">The sequence shown here is derived from an EMBL/GenBank/DDBJ whole genome shotgun (WGS) entry which is preliminary data.</text>
</comment>
<dbReference type="EMBL" id="JAWXYG010000004">
    <property type="protein sequence ID" value="KAK4276112.1"/>
    <property type="molecule type" value="Genomic_DNA"/>
</dbReference>
<keyword evidence="3" id="KW-1185">Reference proteome</keyword>
<organism evidence="2 3">
    <name type="scientific">Acacia crassicarpa</name>
    <name type="common">northern wattle</name>
    <dbReference type="NCBI Taxonomy" id="499986"/>
    <lineage>
        <taxon>Eukaryota</taxon>
        <taxon>Viridiplantae</taxon>
        <taxon>Streptophyta</taxon>
        <taxon>Embryophyta</taxon>
        <taxon>Tracheophyta</taxon>
        <taxon>Spermatophyta</taxon>
        <taxon>Magnoliopsida</taxon>
        <taxon>eudicotyledons</taxon>
        <taxon>Gunneridae</taxon>
        <taxon>Pentapetalae</taxon>
        <taxon>rosids</taxon>
        <taxon>fabids</taxon>
        <taxon>Fabales</taxon>
        <taxon>Fabaceae</taxon>
        <taxon>Caesalpinioideae</taxon>
        <taxon>mimosoid clade</taxon>
        <taxon>Acacieae</taxon>
        <taxon>Acacia</taxon>
    </lineage>
</organism>
<accession>A0AAE1MQ13</accession>
<dbReference type="AlphaFoldDB" id="A0AAE1MQ13"/>
<reference evidence="2" key="1">
    <citation type="submission" date="2023-10" db="EMBL/GenBank/DDBJ databases">
        <title>Chromosome-level genome of the transformable northern wattle, Acacia crassicarpa.</title>
        <authorList>
            <person name="Massaro I."/>
            <person name="Sinha N.R."/>
            <person name="Poethig S."/>
            <person name="Leichty A.R."/>
        </authorList>
    </citation>
    <scope>NUCLEOTIDE SEQUENCE</scope>
    <source>
        <strain evidence="2">Acra3RX</strain>
        <tissue evidence="2">Leaf</tissue>
    </source>
</reference>
<dbReference type="Proteomes" id="UP001293593">
    <property type="component" value="Unassembled WGS sequence"/>
</dbReference>
<feature type="region of interest" description="Disordered" evidence="1">
    <location>
        <begin position="59"/>
        <end position="100"/>
    </location>
</feature>
<proteinExistence type="predicted"/>
<evidence type="ECO:0000313" key="2">
    <source>
        <dbReference type="EMBL" id="KAK4276112.1"/>
    </source>
</evidence>
<feature type="region of interest" description="Disordered" evidence="1">
    <location>
        <begin position="179"/>
        <end position="220"/>
    </location>
</feature>
<evidence type="ECO:0000313" key="3">
    <source>
        <dbReference type="Proteomes" id="UP001293593"/>
    </source>
</evidence>
<feature type="compositionally biased region" description="Basic and acidic residues" evidence="1">
    <location>
        <begin position="67"/>
        <end position="79"/>
    </location>
</feature>